<dbReference type="PRINTS" id="PR00080">
    <property type="entry name" value="SDRFAMILY"/>
</dbReference>
<dbReference type="Pfam" id="PF00106">
    <property type="entry name" value="adh_short"/>
    <property type="match status" value="1"/>
</dbReference>
<gene>
    <name evidence="3" type="ORF">Snoj_16440</name>
</gene>
<dbReference type="GeneID" id="95594056"/>
<dbReference type="PANTHER" id="PTHR42879:SF2">
    <property type="entry name" value="3-OXOACYL-[ACYL-CARRIER-PROTEIN] REDUCTASE FABG"/>
    <property type="match status" value="1"/>
</dbReference>
<reference evidence="4" key="1">
    <citation type="submission" date="2023-07" db="EMBL/GenBank/DDBJ databases">
        <title>Whole genome shotgun sequence of Streptomyces nojiriensis NBRC 13794.</title>
        <authorList>
            <person name="Komaki H."/>
            <person name="Tamura T."/>
        </authorList>
    </citation>
    <scope>NUCLEOTIDE SEQUENCE [LARGE SCALE GENOMIC DNA]</scope>
    <source>
        <strain evidence="4">NBRC 13794</strain>
    </source>
</reference>
<name>A0ABQ3SHX3_9ACTN</name>
<protein>
    <recommendedName>
        <fullName evidence="5">SDR family NAD(P)-dependent oxidoreductase</fullName>
    </recommendedName>
</protein>
<evidence type="ECO:0000313" key="4">
    <source>
        <dbReference type="Proteomes" id="UP000613974"/>
    </source>
</evidence>
<evidence type="ECO:0000256" key="2">
    <source>
        <dbReference type="RuleBase" id="RU000363"/>
    </source>
</evidence>
<proteinExistence type="inferred from homology"/>
<dbReference type="InterPro" id="IPR002347">
    <property type="entry name" value="SDR_fam"/>
</dbReference>
<sequence>MSLPLLETPLQTRPLQGRTALVTGGATGIGAEIGRALAAAGATVAVNHLGQDPDAHALLAAFERDRSPGIAANADLADPGAVQTMVDLVRAEIGPIDILVDNVSSYPRVHWQDTDEAAWSYSLDVNLTAHYRTCQAVTPGMVERRWGRIVNIGSVNARAGRTNLVAYSTAKAGLLGRVRNVDRSLLRSWCDVMN</sequence>
<accession>A0ABQ3SHX3</accession>
<dbReference type="InterPro" id="IPR050259">
    <property type="entry name" value="SDR"/>
</dbReference>
<comment type="caution">
    <text evidence="3">The sequence shown here is derived from an EMBL/GenBank/DDBJ whole genome shotgun (WGS) entry which is preliminary data.</text>
</comment>
<comment type="similarity">
    <text evidence="1 2">Belongs to the short-chain dehydrogenases/reductases (SDR) family.</text>
</comment>
<dbReference type="PRINTS" id="PR00081">
    <property type="entry name" value="GDHRDH"/>
</dbReference>
<evidence type="ECO:0000256" key="1">
    <source>
        <dbReference type="ARBA" id="ARBA00006484"/>
    </source>
</evidence>
<dbReference type="SUPFAM" id="SSF51735">
    <property type="entry name" value="NAD(P)-binding Rossmann-fold domains"/>
    <property type="match status" value="1"/>
</dbReference>
<evidence type="ECO:0000313" key="3">
    <source>
        <dbReference type="EMBL" id="GHI67726.1"/>
    </source>
</evidence>
<dbReference type="Proteomes" id="UP000613974">
    <property type="component" value="Unassembled WGS sequence"/>
</dbReference>
<dbReference type="EMBL" id="BNEC01000003">
    <property type="protein sequence ID" value="GHI67726.1"/>
    <property type="molecule type" value="Genomic_DNA"/>
</dbReference>
<dbReference type="RefSeq" id="WP_229875974.1">
    <property type="nucleotide sequence ID" value="NZ_BMRL01000010.1"/>
</dbReference>
<dbReference type="PANTHER" id="PTHR42879">
    <property type="entry name" value="3-OXOACYL-(ACYL-CARRIER-PROTEIN) REDUCTASE"/>
    <property type="match status" value="1"/>
</dbReference>
<keyword evidence="4" id="KW-1185">Reference proteome</keyword>
<dbReference type="Gene3D" id="3.40.50.720">
    <property type="entry name" value="NAD(P)-binding Rossmann-like Domain"/>
    <property type="match status" value="1"/>
</dbReference>
<dbReference type="InterPro" id="IPR036291">
    <property type="entry name" value="NAD(P)-bd_dom_sf"/>
</dbReference>
<organism evidence="3 4">
    <name type="scientific">Streptomyces nojiriensis</name>
    <dbReference type="NCBI Taxonomy" id="66374"/>
    <lineage>
        <taxon>Bacteria</taxon>
        <taxon>Bacillati</taxon>
        <taxon>Actinomycetota</taxon>
        <taxon>Actinomycetes</taxon>
        <taxon>Kitasatosporales</taxon>
        <taxon>Streptomycetaceae</taxon>
        <taxon>Streptomyces</taxon>
    </lineage>
</organism>
<evidence type="ECO:0008006" key="5">
    <source>
        <dbReference type="Google" id="ProtNLM"/>
    </source>
</evidence>